<accession>R4KFU8</accession>
<evidence type="ECO:0000313" key="12">
    <source>
        <dbReference type="Proteomes" id="UP000013523"/>
    </source>
</evidence>
<evidence type="ECO:0000256" key="1">
    <source>
        <dbReference type="ARBA" id="ARBA00022741"/>
    </source>
</evidence>
<dbReference type="InterPro" id="IPR001650">
    <property type="entry name" value="Helicase_C-like"/>
</dbReference>
<dbReference type="CDD" id="cd18787">
    <property type="entry name" value="SF2_C_DEAD"/>
    <property type="match status" value="1"/>
</dbReference>
<dbReference type="eggNOG" id="COG0513">
    <property type="taxonomic scope" value="Bacteria"/>
</dbReference>
<keyword evidence="1 7" id="KW-0547">Nucleotide-binding</keyword>
<dbReference type="PROSITE" id="PS51192">
    <property type="entry name" value="HELICASE_ATP_BIND_1"/>
    <property type="match status" value="1"/>
</dbReference>
<dbReference type="PROSITE" id="PS51195">
    <property type="entry name" value="Q_MOTIF"/>
    <property type="match status" value="1"/>
</dbReference>
<organism evidence="11 12">
    <name type="scientific">Clostridium pasteurianum BC1</name>
    <dbReference type="NCBI Taxonomy" id="86416"/>
    <lineage>
        <taxon>Bacteria</taxon>
        <taxon>Bacillati</taxon>
        <taxon>Bacillota</taxon>
        <taxon>Clostridia</taxon>
        <taxon>Eubacteriales</taxon>
        <taxon>Clostridiaceae</taxon>
        <taxon>Clostridium</taxon>
    </lineage>
</organism>
<feature type="domain" description="Helicase ATP-binding" evidence="8">
    <location>
        <begin position="32"/>
        <end position="208"/>
    </location>
</feature>
<dbReference type="GO" id="GO:0005829">
    <property type="term" value="C:cytosol"/>
    <property type="evidence" value="ECO:0007669"/>
    <property type="project" value="TreeGrafter"/>
</dbReference>
<evidence type="ECO:0000256" key="7">
    <source>
        <dbReference type="RuleBase" id="RU000492"/>
    </source>
</evidence>
<evidence type="ECO:0000256" key="4">
    <source>
        <dbReference type="ARBA" id="ARBA00022840"/>
    </source>
</evidence>
<feature type="short sequence motif" description="Q motif" evidence="6">
    <location>
        <begin position="1"/>
        <end position="29"/>
    </location>
</feature>
<evidence type="ECO:0000313" key="11">
    <source>
        <dbReference type="EMBL" id="AGK99429.1"/>
    </source>
</evidence>
<dbReference type="GO" id="GO:0003724">
    <property type="term" value="F:RNA helicase activity"/>
    <property type="evidence" value="ECO:0007669"/>
    <property type="project" value="InterPro"/>
</dbReference>
<evidence type="ECO:0000259" key="10">
    <source>
        <dbReference type="PROSITE" id="PS51195"/>
    </source>
</evidence>
<proteinExistence type="inferred from homology"/>
<dbReference type="CDD" id="cd00268">
    <property type="entry name" value="DEADc"/>
    <property type="match status" value="1"/>
</dbReference>
<sequence>MLFENLNIIDPILKALKSEGYTSPTPIQEQSIPAILEGNDLEGCAQTGTGKTAAFAIPTLQLLYSKKRAEKGPLSITALVLAPTRELAIQIGESFTSYGKYTGLKNTTIFGGVSQKSQTDALKAGVDILIATPGRLLDLMQQKYVSLEHIKFFVLDEADRMLDMGLGHDVKRIIAKLPKNRQTMLFSATMPQGISKLIDSILIKPVKVEVTPVSSTIDTIKQAVYFVEKRNKKSLLIHLLKDKAFESVLVFSRTKHGANKITGDLIKVGIKAQAIHGNKSQSARQLALSNFKEKKIRVLVATDIAARGIDVEKLSHVINFDLPDVPETYVHRIGRTGRAGAEGAALSFCDPEEREALRNIEKVISKSIPVIEDHPYLMSNSSTVIRTSGEVKNKDLRKKVYDGKKCQNNYFRKAKKSS</sequence>
<evidence type="ECO:0000256" key="3">
    <source>
        <dbReference type="ARBA" id="ARBA00022806"/>
    </source>
</evidence>
<dbReference type="InterPro" id="IPR011545">
    <property type="entry name" value="DEAD/DEAH_box_helicase_dom"/>
</dbReference>
<dbReference type="InterPro" id="IPR044742">
    <property type="entry name" value="DEAD/DEAH_RhlB"/>
</dbReference>
<keyword evidence="2 7" id="KW-0378">Hydrolase</keyword>
<dbReference type="SMART" id="SM00490">
    <property type="entry name" value="HELICc"/>
    <property type="match status" value="1"/>
</dbReference>
<evidence type="ECO:0000259" key="8">
    <source>
        <dbReference type="PROSITE" id="PS51192"/>
    </source>
</evidence>
<evidence type="ECO:0000256" key="6">
    <source>
        <dbReference type="PROSITE-ProRule" id="PRU00552"/>
    </source>
</evidence>
<evidence type="ECO:0000256" key="2">
    <source>
        <dbReference type="ARBA" id="ARBA00022801"/>
    </source>
</evidence>
<dbReference type="Pfam" id="PF00271">
    <property type="entry name" value="Helicase_C"/>
    <property type="match status" value="1"/>
</dbReference>
<dbReference type="EMBL" id="CP003261">
    <property type="protein sequence ID" value="AGK99429.1"/>
    <property type="molecule type" value="Genomic_DNA"/>
</dbReference>
<evidence type="ECO:0000259" key="9">
    <source>
        <dbReference type="PROSITE" id="PS51194"/>
    </source>
</evidence>
<dbReference type="PANTHER" id="PTHR47959">
    <property type="entry name" value="ATP-DEPENDENT RNA HELICASE RHLE-RELATED"/>
    <property type="match status" value="1"/>
</dbReference>
<dbReference type="PROSITE" id="PS51194">
    <property type="entry name" value="HELICASE_CTER"/>
    <property type="match status" value="1"/>
</dbReference>
<dbReference type="SUPFAM" id="SSF52540">
    <property type="entry name" value="P-loop containing nucleoside triphosphate hydrolases"/>
    <property type="match status" value="1"/>
</dbReference>
<dbReference type="InterPro" id="IPR014001">
    <property type="entry name" value="Helicase_ATP-bd"/>
</dbReference>
<gene>
    <name evidence="11" type="ORF">Clopa_4743</name>
</gene>
<dbReference type="OrthoDB" id="9805696at2"/>
<keyword evidence="12" id="KW-1185">Reference proteome</keyword>
<dbReference type="HOGENOM" id="CLU_003041_28_3_9"/>
<dbReference type="PANTHER" id="PTHR47959:SF13">
    <property type="entry name" value="ATP-DEPENDENT RNA HELICASE RHLE"/>
    <property type="match status" value="1"/>
</dbReference>
<reference evidence="11 12" key="1">
    <citation type="submission" date="2012-01" db="EMBL/GenBank/DDBJ databases">
        <title>Complete sequence of chromosome of Clostridium pasteurianum BC1.</title>
        <authorList>
            <consortium name="US DOE Joint Genome Institute"/>
            <person name="Lucas S."/>
            <person name="Han J."/>
            <person name="Lapidus A."/>
            <person name="Cheng J.-F."/>
            <person name="Goodwin L."/>
            <person name="Pitluck S."/>
            <person name="Peters L."/>
            <person name="Mikhailova N."/>
            <person name="Teshima H."/>
            <person name="Detter J.C."/>
            <person name="Han C."/>
            <person name="Tapia R."/>
            <person name="Land M."/>
            <person name="Hauser L."/>
            <person name="Kyrpides N."/>
            <person name="Ivanova N."/>
            <person name="Pagani I."/>
            <person name="Dunn J."/>
            <person name="Taghavi S."/>
            <person name="Francis A."/>
            <person name="van der Lelie D."/>
            <person name="Woyke T."/>
        </authorList>
    </citation>
    <scope>NUCLEOTIDE SEQUENCE [LARGE SCALE GENOMIC DNA]</scope>
    <source>
        <strain evidence="11 12">BC1</strain>
    </source>
</reference>
<dbReference type="Pfam" id="PF00270">
    <property type="entry name" value="DEAD"/>
    <property type="match status" value="1"/>
</dbReference>
<dbReference type="KEGG" id="cpas:Clopa_4743"/>
<feature type="domain" description="Helicase C-terminal" evidence="9">
    <location>
        <begin position="219"/>
        <end position="382"/>
    </location>
</feature>
<keyword evidence="3 7" id="KW-0347">Helicase</keyword>
<dbReference type="RefSeq" id="WP_015617698.1">
    <property type="nucleotide sequence ID" value="NC_021182.1"/>
</dbReference>
<feature type="domain" description="DEAD-box RNA helicase Q" evidence="10">
    <location>
        <begin position="1"/>
        <end position="29"/>
    </location>
</feature>
<dbReference type="STRING" id="86416.Clopa_4743"/>
<dbReference type="InterPro" id="IPR014014">
    <property type="entry name" value="RNA_helicase_DEAD_Q_motif"/>
</dbReference>
<evidence type="ECO:0000256" key="5">
    <source>
        <dbReference type="ARBA" id="ARBA00038437"/>
    </source>
</evidence>
<dbReference type="PATRIC" id="fig|86416.3.peg.4734"/>
<dbReference type="GO" id="GO:0016787">
    <property type="term" value="F:hydrolase activity"/>
    <property type="evidence" value="ECO:0007669"/>
    <property type="project" value="UniProtKB-KW"/>
</dbReference>
<comment type="similarity">
    <text evidence="5 7">Belongs to the DEAD box helicase family.</text>
</comment>
<protein>
    <submittedName>
        <fullName evidence="11">DNA/RNA helicase, superfamily II</fullName>
    </submittedName>
</protein>
<dbReference type="SMART" id="SM00487">
    <property type="entry name" value="DEXDc"/>
    <property type="match status" value="1"/>
</dbReference>
<dbReference type="InterPro" id="IPR000629">
    <property type="entry name" value="RNA-helicase_DEAD-box_CS"/>
</dbReference>
<dbReference type="Proteomes" id="UP000013523">
    <property type="component" value="Chromosome"/>
</dbReference>
<dbReference type="Gene3D" id="3.40.50.300">
    <property type="entry name" value="P-loop containing nucleotide triphosphate hydrolases"/>
    <property type="match status" value="2"/>
</dbReference>
<dbReference type="InterPro" id="IPR027417">
    <property type="entry name" value="P-loop_NTPase"/>
</dbReference>
<dbReference type="GO" id="GO:0003676">
    <property type="term" value="F:nucleic acid binding"/>
    <property type="evidence" value="ECO:0007669"/>
    <property type="project" value="InterPro"/>
</dbReference>
<keyword evidence="4 7" id="KW-0067">ATP-binding</keyword>
<dbReference type="GO" id="GO:0005524">
    <property type="term" value="F:ATP binding"/>
    <property type="evidence" value="ECO:0007669"/>
    <property type="project" value="UniProtKB-KW"/>
</dbReference>
<dbReference type="PROSITE" id="PS00039">
    <property type="entry name" value="DEAD_ATP_HELICASE"/>
    <property type="match status" value="1"/>
</dbReference>
<name>R4KFU8_CLOPA</name>
<dbReference type="AlphaFoldDB" id="R4KFU8"/>
<dbReference type="InterPro" id="IPR050079">
    <property type="entry name" value="DEAD_box_RNA_helicase"/>
</dbReference>